<evidence type="ECO:0000313" key="2">
    <source>
        <dbReference type="Proteomes" id="UP000515369"/>
    </source>
</evidence>
<evidence type="ECO:0000313" key="1">
    <source>
        <dbReference type="EMBL" id="QMW00567.1"/>
    </source>
</evidence>
<organism evidence="1 2">
    <name type="scientific">Spirosoma foliorum</name>
    <dbReference type="NCBI Taxonomy" id="2710596"/>
    <lineage>
        <taxon>Bacteria</taxon>
        <taxon>Pseudomonadati</taxon>
        <taxon>Bacteroidota</taxon>
        <taxon>Cytophagia</taxon>
        <taxon>Cytophagales</taxon>
        <taxon>Cytophagaceae</taxon>
        <taxon>Spirosoma</taxon>
    </lineage>
</organism>
<sequence>MTIQFSQPEIDDMRRYFSQIEAGEIRSQLQDVQLEFPEWNRIFLLLRKLLAYGIHAGIQSDDEISYNELQKQTQESRDMLVNVHAYVGHFEKLLVLYEENSTR</sequence>
<proteinExistence type="predicted"/>
<dbReference type="AlphaFoldDB" id="A0A7G5GNX5"/>
<dbReference type="KEGG" id="sfol:H3H32_21490"/>
<dbReference type="Proteomes" id="UP000515369">
    <property type="component" value="Chromosome"/>
</dbReference>
<accession>A0A7G5GNX5</accession>
<gene>
    <name evidence="1" type="ORF">H3H32_21490</name>
</gene>
<dbReference type="EMBL" id="CP059732">
    <property type="protein sequence ID" value="QMW00567.1"/>
    <property type="molecule type" value="Genomic_DNA"/>
</dbReference>
<keyword evidence="2" id="KW-1185">Reference proteome</keyword>
<protein>
    <submittedName>
        <fullName evidence="1">Uncharacterized protein</fullName>
    </submittedName>
</protein>
<dbReference type="RefSeq" id="WP_182457682.1">
    <property type="nucleotide sequence ID" value="NZ_CP059732.1"/>
</dbReference>
<name>A0A7G5GNX5_9BACT</name>
<reference evidence="1 2" key="1">
    <citation type="submission" date="2020-07" db="EMBL/GenBank/DDBJ databases">
        <title>Spirosoma foliorum sp. nov., isolated from the leaves on the Nejang mountain Korea, Republic of.</title>
        <authorList>
            <person name="Ho H."/>
            <person name="Lee Y.-J."/>
            <person name="Nurcahyanto D.-A."/>
            <person name="Kim S.-G."/>
        </authorList>
    </citation>
    <scope>NUCLEOTIDE SEQUENCE [LARGE SCALE GENOMIC DNA]</scope>
    <source>
        <strain evidence="1 2">PL0136</strain>
    </source>
</reference>